<dbReference type="STRING" id="57577.A0A2K3NIQ8"/>
<protein>
    <recommendedName>
        <fullName evidence="4">SOSS complex subunit B</fullName>
    </recommendedName>
</protein>
<dbReference type="GO" id="GO:0070876">
    <property type="term" value="C:SOSS complex"/>
    <property type="evidence" value="ECO:0007669"/>
    <property type="project" value="TreeGrafter"/>
</dbReference>
<dbReference type="GO" id="GO:0003677">
    <property type="term" value="F:DNA binding"/>
    <property type="evidence" value="ECO:0007669"/>
    <property type="project" value="UniProtKB-KW"/>
</dbReference>
<dbReference type="PANTHER" id="PTHR13356:SF0">
    <property type="entry name" value="SOSS COMPLEX SUBUNIT B HOMOLOG"/>
    <property type="match status" value="1"/>
</dbReference>
<dbReference type="PANTHER" id="PTHR13356">
    <property type="entry name" value="OB FOLD NUCLEIC ACID BINDING PROTEIN-RELATED"/>
    <property type="match status" value="1"/>
</dbReference>
<dbReference type="AlphaFoldDB" id="A0A2K3NIQ8"/>
<evidence type="ECO:0000256" key="1">
    <source>
        <dbReference type="ARBA" id="ARBA00023125"/>
    </source>
</evidence>
<dbReference type="InterPro" id="IPR012340">
    <property type="entry name" value="NA-bd_OB-fold"/>
</dbReference>
<dbReference type="EMBL" id="ASHM01021971">
    <property type="protein sequence ID" value="PNY02914.1"/>
    <property type="molecule type" value="Genomic_DNA"/>
</dbReference>
<reference evidence="2 3" key="2">
    <citation type="journal article" date="2017" name="Front. Plant Sci.">
        <title>Gene Classification and Mining of Molecular Markers Useful in Red Clover (Trifolium pratense) Breeding.</title>
        <authorList>
            <person name="Istvanek J."/>
            <person name="Dluhosova J."/>
            <person name="Dluhos P."/>
            <person name="Patkova L."/>
            <person name="Nedelnik J."/>
            <person name="Repkova J."/>
        </authorList>
    </citation>
    <scope>NUCLEOTIDE SEQUENCE [LARGE SCALE GENOMIC DNA]</scope>
    <source>
        <strain evidence="3">cv. Tatra</strain>
        <tissue evidence="2">Young leaves</tissue>
    </source>
</reference>
<reference evidence="2 3" key="1">
    <citation type="journal article" date="2014" name="Am. J. Bot.">
        <title>Genome assembly and annotation for red clover (Trifolium pratense; Fabaceae).</title>
        <authorList>
            <person name="Istvanek J."/>
            <person name="Jaros M."/>
            <person name="Krenek A."/>
            <person name="Repkova J."/>
        </authorList>
    </citation>
    <scope>NUCLEOTIDE SEQUENCE [LARGE SCALE GENOMIC DNA]</scope>
    <source>
        <strain evidence="3">cv. Tatra</strain>
        <tissue evidence="2">Young leaves</tissue>
    </source>
</reference>
<name>A0A2K3NIQ8_TRIPR</name>
<evidence type="ECO:0000313" key="2">
    <source>
        <dbReference type="EMBL" id="PNY02914.1"/>
    </source>
</evidence>
<gene>
    <name evidence="2" type="ORF">L195_g026235</name>
</gene>
<dbReference type="FunFam" id="2.40.50.140:FF:000072">
    <property type="entry name" value="SOSS complex subunit B2"/>
    <property type="match status" value="1"/>
</dbReference>
<proteinExistence type="predicted"/>
<dbReference type="SUPFAM" id="SSF50249">
    <property type="entry name" value="Nucleic acid-binding proteins"/>
    <property type="match status" value="1"/>
</dbReference>
<keyword evidence="1" id="KW-0238">DNA-binding</keyword>
<dbReference type="GO" id="GO:0000724">
    <property type="term" value="P:double-strand break repair via homologous recombination"/>
    <property type="evidence" value="ECO:0007669"/>
    <property type="project" value="TreeGrafter"/>
</dbReference>
<dbReference type="InterPro" id="IPR051231">
    <property type="entry name" value="SOSS-B"/>
</dbReference>
<evidence type="ECO:0000313" key="3">
    <source>
        <dbReference type="Proteomes" id="UP000236291"/>
    </source>
</evidence>
<comment type="caution">
    <text evidence="2">The sequence shown here is derived from an EMBL/GenBank/DDBJ whole genome shotgun (WGS) entry which is preliminary data.</text>
</comment>
<evidence type="ECO:0008006" key="4">
    <source>
        <dbReference type="Google" id="ProtNLM"/>
    </source>
</evidence>
<organism evidence="2 3">
    <name type="scientific">Trifolium pratense</name>
    <name type="common">Red clover</name>
    <dbReference type="NCBI Taxonomy" id="57577"/>
    <lineage>
        <taxon>Eukaryota</taxon>
        <taxon>Viridiplantae</taxon>
        <taxon>Streptophyta</taxon>
        <taxon>Embryophyta</taxon>
        <taxon>Tracheophyta</taxon>
        <taxon>Spermatophyta</taxon>
        <taxon>Magnoliopsida</taxon>
        <taxon>eudicotyledons</taxon>
        <taxon>Gunneridae</taxon>
        <taxon>Pentapetalae</taxon>
        <taxon>rosids</taxon>
        <taxon>fabids</taxon>
        <taxon>Fabales</taxon>
        <taxon>Fabaceae</taxon>
        <taxon>Papilionoideae</taxon>
        <taxon>50 kb inversion clade</taxon>
        <taxon>NPAAA clade</taxon>
        <taxon>Hologalegina</taxon>
        <taxon>IRL clade</taxon>
        <taxon>Trifolieae</taxon>
        <taxon>Trifolium</taxon>
    </lineage>
</organism>
<dbReference type="GO" id="GO:0005694">
    <property type="term" value="C:chromosome"/>
    <property type="evidence" value="ECO:0007669"/>
    <property type="project" value="UniProtKB-ARBA"/>
</dbReference>
<dbReference type="GO" id="GO:0044818">
    <property type="term" value="P:mitotic G2/M transition checkpoint"/>
    <property type="evidence" value="ECO:0007669"/>
    <property type="project" value="TreeGrafter"/>
</dbReference>
<accession>A0A2K3NIQ8</accession>
<sequence length="137" mass="15545">MIVLKDIVPAAQNNIDTKFIVLEKGKITLEGQNKICLALVADETAAIHLQLWGDECDYYDSGDIIYITNGIFSYQRGNLVLRAGKRGKLEKIGEFTMSYVETPNMSEIHWIPDPTNPRKYIQEYVVSPHSRVFSPIL</sequence>
<dbReference type="Proteomes" id="UP000236291">
    <property type="component" value="Unassembled WGS sequence"/>
</dbReference>
<dbReference type="GO" id="GO:0010212">
    <property type="term" value="P:response to ionizing radiation"/>
    <property type="evidence" value="ECO:0007669"/>
    <property type="project" value="TreeGrafter"/>
</dbReference>
<dbReference type="Gene3D" id="2.40.50.140">
    <property type="entry name" value="Nucleic acid-binding proteins"/>
    <property type="match status" value="1"/>
</dbReference>